<gene>
    <name evidence="1" type="ORF">DH2020_032406</name>
</gene>
<dbReference type="Pfam" id="PF04749">
    <property type="entry name" value="PLAC8"/>
    <property type="match status" value="1"/>
</dbReference>
<accession>A0ABR0VI86</accession>
<dbReference type="InterPro" id="IPR006461">
    <property type="entry name" value="PLAC_motif_containing"/>
</dbReference>
<organism evidence="1 2">
    <name type="scientific">Rehmannia glutinosa</name>
    <name type="common">Chinese foxglove</name>
    <dbReference type="NCBI Taxonomy" id="99300"/>
    <lineage>
        <taxon>Eukaryota</taxon>
        <taxon>Viridiplantae</taxon>
        <taxon>Streptophyta</taxon>
        <taxon>Embryophyta</taxon>
        <taxon>Tracheophyta</taxon>
        <taxon>Spermatophyta</taxon>
        <taxon>Magnoliopsida</taxon>
        <taxon>eudicotyledons</taxon>
        <taxon>Gunneridae</taxon>
        <taxon>Pentapetalae</taxon>
        <taxon>asterids</taxon>
        <taxon>lamiids</taxon>
        <taxon>Lamiales</taxon>
        <taxon>Orobanchaceae</taxon>
        <taxon>Rehmannieae</taxon>
        <taxon>Rehmannia</taxon>
    </lineage>
</organism>
<sequence>MVRAISMGRPTSMGRASEEDLPPWVDLHRIKMHPNKAADEIVKPSWPEGQWSTGLFDCCEDRSNSSGTACGIFAALNAVHCTWLYTSNYRTKLRALYKLPESPYGDQTVHCCCCVCGITQEFRELKNRGVDPSIGWEGNVEKWKREGAIVPRFSHLIWLVDVSLLSI</sequence>
<proteinExistence type="predicted"/>
<dbReference type="EMBL" id="JABTTQ020001205">
    <property type="protein sequence ID" value="KAK6133856.1"/>
    <property type="molecule type" value="Genomic_DNA"/>
</dbReference>
<keyword evidence="2" id="KW-1185">Reference proteome</keyword>
<protein>
    <submittedName>
        <fullName evidence="1">Uncharacterized protein</fullName>
    </submittedName>
</protein>
<reference evidence="1 2" key="1">
    <citation type="journal article" date="2021" name="Comput. Struct. Biotechnol. J.">
        <title>De novo genome assembly of the potent medicinal plant Rehmannia glutinosa using nanopore technology.</title>
        <authorList>
            <person name="Ma L."/>
            <person name="Dong C."/>
            <person name="Song C."/>
            <person name="Wang X."/>
            <person name="Zheng X."/>
            <person name="Niu Y."/>
            <person name="Chen S."/>
            <person name="Feng W."/>
        </authorList>
    </citation>
    <scope>NUCLEOTIDE SEQUENCE [LARGE SCALE GENOMIC DNA]</scope>
    <source>
        <strain evidence="1">DH-2019</strain>
    </source>
</reference>
<comment type="caution">
    <text evidence="1">The sequence shown here is derived from an EMBL/GenBank/DDBJ whole genome shotgun (WGS) entry which is preliminary data.</text>
</comment>
<dbReference type="Proteomes" id="UP001318860">
    <property type="component" value="Unassembled WGS sequence"/>
</dbReference>
<evidence type="ECO:0000313" key="1">
    <source>
        <dbReference type="EMBL" id="KAK6133856.1"/>
    </source>
</evidence>
<evidence type="ECO:0000313" key="2">
    <source>
        <dbReference type="Proteomes" id="UP001318860"/>
    </source>
</evidence>
<dbReference type="PANTHER" id="PTHR15907">
    <property type="entry name" value="DUF614 FAMILY PROTEIN-RELATED"/>
    <property type="match status" value="1"/>
</dbReference>
<name>A0ABR0VI86_REHGL</name>
<dbReference type="NCBIfam" id="TIGR01571">
    <property type="entry name" value="A_thal_Cys_rich"/>
    <property type="match status" value="1"/>
</dbReference>